<protein>
    <submittedName>
        <fullName evidence="13">Cation-transporting P-type ATPase</fullName>
    </submittedName>
</protein>
<evidence type="ECO:0000313" key="14">
    <source>
        <dbReference type="Proteomes" id="UP000320513"/>
    </source>
</evidence>
<dbReference type="InterPro" id="IPR004014">
    <property type="entry name" value="ATPase_P-typ_cation-transptr_N"/>
</dbReference>
<dbReference type="GO" id="GO:0005886">
    <property type="term" value="C:plasma membrane"/>
    <property type="evidence" value="ECO:0007669"/>
    <property type="project" value="UniProtKB-SubCell"/>
</dbReference>
<keyword evidence="4 11" id="KW-0812">Transmembrane</keyword>
<comment type="subcellular location">
    <subcellularLocation>
        <location evidence="1">Cell membrane</location>
        <topology evidence="1">Multi-pass membrane protein</topology>
    </subcellularLocation>
</comment>
<comment type="caution">
    <text evidence="13">The sequence shown here is derived from an EMBL/GenBank/DDBJ whole genome shotgun (WGS) entry which is preliminary data.</text>
</comment>
<dbReference type="PRINTS" id="PR00119">
    <property type="entry name" value="CATATPASE"/>
</dbReference>
<evidence type="ECO:0000256" key="9">
    <source>
        <dbReference type="ARBA" id="ARBA00023136"/>
    </source>
</evidence>
<evidence type="ECO:0000256" key="11">
    <source>
        <dbReference type="SAM" id="Phobius"/>
    </source>
</evidence>
<keyword evidence="5" id="KW-0547">Nucleotide-binding</keyword>
<organism evidence="13 14">
    <name type="scientific">Mycobacterium helveticum</name>
    <dbReference type="NCBI Taxonomy" id="2592811"/>
    <lineage>
        <taxon>Bacteria</taxon>
        <taxon>Bacillati</taxon>
        <taxon>Actinomycetota</taxon>
        <taxon>Actinomycetes</taxon>
        <taxon>Mycobacteriales</taxon>
        <taxon>Mycobacteriaceae</taxon>
        <taxon>Mycobacterium</taxon>
    </lineage>
</organism>
<dbReference type="InterPro" id="IPR001757">
    <property type="entry name" value="P_typ_ATPase"/>
</dbReference>
<reference evidence="13 14" key="1">
    <citation type="submission" date="2019-07" db="EMBL/GenBank/DDBJ databases">
        <title>New Mycobacterium species.</title>
        <authorList>
            <person name="Tortoli E."/>
            <person name="Ghielmetti G."/>
            <person name="Friedel U."/>
            <person name="Trovato A."/>
        </authorList>
    </citation>
    <scope>NUCLEOTIDE SEQUENCE [LARGE SCALE GENOMIC DNA]</scope>
    <source>
        <strain evidence="13 14">16-83</strain>
    </source>
</reference>
<dbReference type="InterPro" id="IPR008250">
    <property type="entry name" value="ATPase_P-typ_transduc_dom_A_sf"/>
</dbReference>
<dbReference type="EMBL" id="VMQU01000090">
    <property type="protein sequence ID" value="TVS85924.1"/>
    <property type="molecule type" value="Genomic_DNA"/>
</dbReference>
<dbReference type="Gene3D" id="3.40.1110.10">
    <property type="entry name" value="Calcium-transporting ATPase, cytoplasmic domain N"/>
    <property type="match status" value="1"/>
</dbReference>
<dbReference type="SUPFAM" id="SSF56784">
    <property type="entry name" value="HAD-like"/>
    <property type="match status" value="1"/>
</dbReference>
<comment type="similarity">
    <text evidence="2">Belongs to the cation transport ATPase (P-type) (TC 3.A.3) family. Type IIA subfamily.</text>
</comment>
<feature type="transmembrane region" description="Helical" evidence="11">
    <location>
        <begin position="69"/>
        <end position="86"/>
    </location>
</feature>
<dbReference type="Pfam" id="PF00689">
    <property type="entry name" value="Cation_ATPase_C"/>
    <property type="match status" value="1"/>
</dbReference>
<dbReference type="SFLD" id="SFLDG00002">
    <property type="entry name" value="C1.7:_P-type_atpase_like"/>
    <property type="match status" value="1"/>
</dbReference>
<evidence type="ECO:0000256" key="3">
    <source>
        <dbReference type="ARBA" id="ARBA00022475"/>
    </source>
</evidence>
<dbReference type="Gene3D" id="1.20.1110.10">
    <property type="entry name" value="Calcium-transporting ATPase, transmembrane domain"/>
    <property type="match status" value="1"/>
</dbReference>
<evidence type="ECO:0000256" key="4">
    <source>
        <dbReference type="ARBA" id="ARBA00022692"/>
    </source>
</evidence>
<evidence type="ECO:0000256" key="8">
    <source>
        <dbReference type="ARBA" id="ARBA00022989"/>
    </source>
</evidence>
<dbReference type="NCBIfam" id="TIGR01494">
    <property type="entry name" value="ATPase_P-type"/>
    <property type="match status" value="3"/>
</dbReference>
<dbReference type="GO" id="GO:0016887">
    <property type="term" value="F:ATP hydrolysis activity"/>
    <property type="evidence" value="ECO:0007669"/>
    <property type="project" value="InterPro"/>
</dbReference>
<feature type="transmembrane region" description="Helical" evidence="11">
    <location>
        <begin position="830"/>
        <end position="849"/>
    </location>
</feature>
<feature type="transmembrane region" description="Helical" evidence="11">
    <location>
        <begin position="797"/>
        <end position="815"/>
    </location>
</feature>
<keyword evidence="9 11" id="KW-0472">Membrane</keyword>
<dbReference type="PANTHER" id="PTHR43294">
    <property type="entry name" value="SODIUM/POTASSIUM-TRANSPORTING ATPASE SUBUNIT ALPHA"/>
    <property type="match status" value="1"/>
</dbReference>
<dbReference type="PRINTS" id="PR00120">
    <property type="entry name" value="HATPASE"/>
</dbReference>
<dbReference type="SUPFAM" id="SSF81660">
    <property type="entry name" value="Metal cation-transporting ATPase, ATP-binding domain N"/>
    <property type="match status" value="1"/>
</dbReference>
<evidence type="ECO:0000256" key="7">
    <source>
        <dbReference type="ARBA" id="ARBA00022967"/>
    </source>
</evidence>
<dbReference type="Gene3D" id="3.40.50.1000">
    <property type="entry name" value="HAD superfamily/HAD-like"/>
    <property type="match status" value="1"/>
</dbReference>
<dbReference type="SUPFAM" id="SSF81665">
    <property type="entry name" value="Calcium ATPase, transmembrane domain M"/>
    <property type="match status" value="1"/>
</dbReference>
<feature type="transmembrane region" description="Helical" evidence="11">
    <location>
        <begin position="42"/>
        <end position="63"/>
    </location>
</feature>
<dbReference type="SFLD" id="SFLDF00027">
    <property type="entry name" value="p-type_atpase"/>
    <property type="match status" value="1"/>
</dbReference>
<evidence type="ECO:0000256" key="1">
    <source>
        <dbReference type="ARBA" id="ARBA00004651"/>
    </source>
</evidence>
<keyword evidence="8 11" id="KW-1133">Transmembrane helix</keyword>
<dbReference type="InterPro" id="IPR018303">
    <property type="entry name" value="ATPase_P-typ_P_site"/>
</dbReference>
<feature type="transmembrane region" description="Helical" evidence="11">
    <location>
        <begin position="246"/>
        <end position="272"/>
    </location>
</feature>
<dbReference type="InterPro" id="IPR023214">
    <property type="entry name" value="HAD_sf"/>
</dbReference>
<sequence>MSIAGPAQMRAGLTSKEAAARLRAEGPNRLPVARRIPAWRRLLAEMVHFFALLFWVAGALAFVAGMPQLGVAVFVVIVLNGLFAFAQEQRAEHAAERLSELLPRRATVVRDGVAGQVPAEDLVVGDVVLLAEGDRISADLRLDVVHALAVDTSALTGESVPEHPAVGQAAPAGCFVIEGEARATVEATGQNTRLAGIARLTQAQRPAPTPLRKELDRVSRIIAVVAVMVGAVFFGVALLVGTPPSAGFLFAVGVTVAVVPEGLLPTVTLSLAMGAQRMAGRHALVRNLDAVETLGSTTFICTDKTGTLTRNEMSVVEVWMPDGTATIDGNGYEPVATVHWAGDDAPLRDVAWVAARCSSGRVSEKDGRWVPHGDPMEAALDAFARRVGVDTDDGAHAAPERARFPFDARRRRMSVVTGNRVLVKGAPDSVFPRCAVPPGAVEALRALARRGLRVLAVAARDLTTAEAPGSAAEAERDLTLLGLIALEDPPRQGAAAALAACRRAGIRVAMVTGDHPDTARAIAAEVGLLGPEQLVVTGRDLPAADADLGALLDHDGVVVARVTPEDKLRIARALRHRGHVVAMTGDGVNDAPALREAAIGVAMGRSGTDVAREASDLVLLDDNFSTIVAAVEQGRATFANLRRFLTYHLTDNVAELAPFVVWALSAGTFPLAIGVLQVLALDIGTDVLPALALGAEPAAAHVLDRPPTHGHLLDGRLFARAFGVLGPVEAAVELGAFLTAFLALGWRPGAPFPHGPALLAASGAAFSAVVFGQVANAFACRSTLRPAWTVPWRTNRLLLGAVAAELAMLAAFLYVPPLAHLLGQTGPSRAGWLTALLAVPAVLAADTMYKRLRGSGPGPRARRRRVG</sequence>
<keyword evidence="14" id="KW-1185">Reference proteome</keyword>
<dbReference type="GO" id="GO:0005524">
    <property type="term" value="F:ATP binding"/>
    <property type="evidence" value="ECO:0007669"/>
    <property type="project" value="UniProtKB-KW"/>
</dbReference>
<dbReference type="SUPFAM" id="SSF81653">
    <property type="entry name" value="Calcium ATPase, transduction domain A"/>
    <property type="match status" value="1"/>
</dbReference>
<dbReference type="Gene3D" id="2.70.150.10">
    <property type="entry name" value="Calcium-transporting ATPase, cytoplasmic transduction domain A"/>
    <property type="match status" value="1"/>
</dbReference>
<evidence type="ECO:0000313" key="13">
    <source>
        <dbReference type="EMBL" id="TVS85924.1"/>
    </source>
</evidence>
<evidence type="ECO:0000256" key="10">
    <source>
        <dbReference type="ARBA" id="ARBA00049360"/>
    </source>
</evidence>
<dbReference type="Proteomes" id="UP000320513">
    <property type="component" value="Unassembled WGS sequence"/>
</dbReference>
<dbReference type="InterPro" id="IPR006068">
    <property type="entry name" value="ATPase_P-typ_cation-transptr_C"/>
</dbReference>
<dbReference type="InterPro" id="IPR059000">
    <property type="entry name" value="ATPase_P-type_domA"/>
</dbReference>
<dbReference type="InterPro" id="IPR050510">
    <property type="entry name" value="Cation_transp_ATPase_P-type"/>
</dbReference>
<dbReference type="SMART" id="SM00831">
    <property type="entry name" value="Cation_ATPase_N"/>
    <property type="match status" value="1"/>
</dbReference>
<dbReference type="PROSITE" id="PS00154">
    <property type="entry name" value="ATPASE_E1_E2"/>
    <property type="match status" value="1"/>
</dbReference>
<dbReference type="Pfam" id="PF00702">
    <property type="entry name" value="Hydrolase"/>
    <property type="match status" value="1"/>
</dbReference>
<dbReference type="PANTHER" id="PTHR43294:SF21">
    <property type="entry name" value="CATION TRANSPORTING ATPASE"/>
    <property type="match status" value="1"/>
</dbReference>
<evidence type="ECO:0000256" key="5">
    <source>
        <dbReference type="ARBA" id="ARBA00022741"/>
    </source>
</evidence>
<feature type="transmembrane region" description="Helical" evidence="11">
    <location>
        <begin position="221"/>
        <end position="240"/>
    </location>
</feature>
<dbReference type="InterPro" id="IPR023299">
    <property type="entry name" value="ATPase_P-typ_cyto_dom_N"/>
</dbReference>
<dbReference type="SFLD" id="SFLDS00003">
    <property type="entry name" value="Haloacid_Dehalogenase"/>
    <property type="match status" value="1"/>
</dbReference>
<dbReference type="RefSeq" id="WP_144951693.1">
    <property type="nucleotide sequence ID" value="NZ_VMQU01000090.1"/>
</dbReference>
<evidence type="ECO:0000256" key="2">
    <source>
        <dbReference type="ARBA" id="ARBA00005675"/>
    </source>
</evidence>
<keyword evidence="7" id="KW-1278">Translocase</keyword>
<dbReference type="Pfam" id="PF00122">
    <property type="entry name" value="E1-E2_ATPase"/>
    <property type="match status" value="1"/>
</dbReference>
<name>A0A557XJL4_9MYCO</name>
<evidence type="ECO:0000256" key="6">
    <source>
        <dbReference type="ARBA" id="ARBA00022840"/>
    </source>
</evidence>
<dbReference type="InterPro" id="IPR023298">
    <property type="entry name" value="ATPase_P-typ_TM_dom_sf"/>
</dbReference>
<accession>A0A557XJL4</accession>
<evidence type="ECO:0000259" key="12">
    <source>
        <dbReference type="SMART" id="SM00831"/>
    </source>
</evidence>
<dbReference type="InterPro" id="IPR036412">
    <property type="entry name" value="HAD-like_sf"/>
</dbReference>
<proteinExistence type="inferred from homology"/>
<keyword evidence="3" id="KW-1003">Cell membrane</keyword>
<keyword evidence="6" id="KW-0067">ATP-binding</keyword>
<comment type="catalytic activity">
    <reaction evidence="10">
        <text>ATP + H2O = ADP + phosphate + H(+)</text>
        <dbReference type="Rhea" id="RHEA:13065"/>
        <dbReference type="ChEBI" id="CHEBI:15377"/>
        <dbReference type="ChEBI" id="CHEBI:15378"/>
        <dbReference type="ChEBI" id="CHEBI:30616"/>
        <dbReference type="ChEBI" id="CHEBI:43474"/>
        <dbReference type="ChEBI" id="CHEBI:456216"/>
    </reaction>
</comment>
<feature type="domain" description="Cation-transporting P-type ATPase N-terminal" evidence="12">
    <location>
        <begin position="5"/>
        <end position="66"/>
    </location>
</feature>
<dbReference type="OrthoDB" id="9814270at2"/>
<dbReference type="AlphaFoldDB" id="A0A557XJL4"/>
<feature type="transmembrane region" description="Helical" evidence="11">
    <location>
        <begin position="757"/>
        <end position="776"/>
    </location>
</feature>
<dbReference type="Pfam" id="PF00690">
    <property type="entry name" value="Cation_ATPase_N"/>
    <property type="match status" value="1"/>
</dbReference>
<gene>
    <name evidence="13" type="ORF">FPZ47_19045</name>
</gene>
<dbReference type="InterPro" id="IPR044492">
    <property type="entry name" value="P_typ_ATPase_HD_dom"/>
</dbReference>